<dbReference type="Pfam" id="PF05875">
    <property type="entry name" value="Ceramidase"/>
    <property type="match status" value="1"/>
</dbReference>
<dbReference type="GO" id="GO:0016020">
    <property type="term" value="C:membrane"/>
    <property type="evidence" value="ECO:0007669"/>
    <property type="project" value="UniProtKB-SubCell"/>
</dbReference>
<dbReference type="GO" id="GO:0016811">
    <property type="term" value="F:hydrolase activity, acting on carbon-nitrogen (but not peptide) bonds, in linear amides"/>
    <property type="evidence" value="ECO:0007669"/>
    <property type="project" value="InterPro"/>
</dbReference>
<dbReference type="OrthoDB" id="6088058at2"/>
<keyword evidence="2 7" id="KW-0812">Transmembrane</keyword>
<dbReference type="GO" id="GO:0006672">
    <property type="term" value="P:ceramide metabolic process"/>
    <property type="evidence" value="ECO:0007669"/>
    <property type="project" value="InterPro"/>
</dbReference>
<evidence type="ECO:0000256" key="2">
    <source>
        <dbReference type="ARBA" id="ARBA00022692"/>
    </source>
</evidence>
<name>A0A4U3KV36_9BACT</name>
<feature type="binding site" evidence="6">
    <location>
        <position position="97"/>
    </location>
    <ligand>
        <name>Zn(2+)</name>
        <dbReference type="ChEBI" id="CHEBI:29105"/>
        <note>catalytic</note>
    </ligand>
</feature>
<dbReference type="Proteomes" id="UP000305848">
    <property type="component" value="Unassembled WGS sequence"/>
</dbReference>
<keyword evidence="9" id="KW-1185">Reference proteome</keyword>
<dbReference type="AlphaFoldDB" id="A0A4U3KV36"/>
<evidence type="ECO:0000256" key="6">
    <source>
        <dbReference type="PIRSR" id="PIRSR608901-2"/>
    </source>
</evidence>
<comment type="subcellular location">
    <subcellularLocation>
        <location evidence="1">Membrane</location>
        <topology evidence="1">Multi-pass membrane protein</topology>
    </subcellularLocation>
</comment>
<protein>
    <submittedName>
        <fullName evidence="8">Uncharacterized protein</fullName>
    </submittedName>
</protein>
<evidence type="ECO:0000313" key="8">
    <source>
        <dbReference type="EMBL" id="TKK66328.1"/>
    </source>
</evidence>
<evidence type="ECO:0000256" key="3">
    <source>
        <dbReference type="ARBA" id="ARBA00022801"/>
    </source>
</evidence>
<sequence length="180" mass="20531">MRINKSYILPSIGLLIIIALLIHEPIAQNPSYHNFADSRTMFGISNFLNVITNLPFVFISLLGLSITRNIIEKRLKIICASIFIGFLLLAIGSGYYHLHPNNYSLVYDRIPITIIIMSLFSFIIYDREYDQKGYSAFIILNILGVLSVVYWITTEQAGKGDLRWYGMIQFLPLIAIPLLL</sequence>
<feature type="transmembrane region" description="Helical" evidence="7">
    <location>
        <begin position="164"/>
        <end position="179"/>
    </location>
</feature>
<dbReference type="RefSeq" id="WP_137263060.1">
    <property type="nucleotide sequence ID" value="NZ_SZQL01000015.1"/>
</dbReference>
<evidence type="ECO:0000256" key="7">
    <source>
        <dbReference type="SAM" id="Phobius"/>
    </source>
</evidence>
<dbReference type="InterPro" id="IPR008901">
    <property type="entry name" value="ACER"/>
</dbReference>
<keyword evidence="3" id="KW-0378">Hydrolase</keyword>
<feature type="transmembrane region" description="Helical" evidence="7">
    <location>
        <begin position="110"/>
        <end position="126"/>
    </location>
</feature>
<keyword evidence="4 7" id="KW-1133">Transmembrane helix</keyword>
<evidence type="ECO:0000256" key="4">
    <source>
        <dbReference type="ARBA" id="ARBA00022989"/>
    </source>
</evidence>
<feature type="transmembrane region" description="Helical" evidence="7">
    <location>
        <begin position="78"/>
        <end position="98"/>
    </location>
</feature>
<gene>
    <name evidence="8" type="ORF">FC093_17245</name>
</gene>
<organism evidence="8 9">
    <name type="scientific">Ilyomonas limi</name>
    <dbReference type="NCBI Taxonomy" id="2575867"/>
    <lineage>
        <taxon>Bacteria</taxon>
        <taxon>Pseudomonadati</taxon>
        <taxon>Bacteroidota</taxon>
        <taxon>Chitinophagia</taxon>
        <taxon>Chitinophagales</taxon>
        <taxon>Chitinophagaceae</taxon>
        <taxon>Ilyomonas</taxon>
    </lineage>
</organism>
<comment type="cofactor">
    <cofactor evidence="6">
        <name>Zn(2+)</name>
        <dbReference type="ChEBI" id="CHEBI:29105"/>
    </cofactor>
</comment>
<comment type="caution">
    <text evidence="8">The sequence shown here is derived from an EMBL/GenBank/DDBJ whole genome shotgun (WGS) entry which is preliminary data.</text>
</comment>
<dbReference type="GO" id="GO:0046872">
    <property type="term" value="F:metal ion binding"/>
    <property type="evidence" value="ECO:0007669"/>
    <property type="project" value="UniProtKB-KW"/>
</dbReference>
<accession>A0A4U3KV36</accession>
<keyword evidence="6" id="KW-0479">Metal-binding</keyword>
<keyword evidence="6" id="KW-0862">Zinc</keyword>
<keyword evidence="5 7" id="KW-0472">Membrane</keyword>
<dbReference type="PANTHER" id="PTHR34368:SF1">
    <property type="entry name" value="OS01G0962200 PROTEIN"/>
    <property type="match status" value="1"/>
</dbReference>
<evidence type="ECO:0000313" key="9">
    <source>
        <dbReference type="Proteomes" id="UP000305848"/>
    </source>
</evidence>
<reference evidence="8 9" key="1">
    <citation type="submission" date="2019-05" db="EMBL/GenBank/DDBJ databases">
        <title>Panacibacter sp. strain 17mud1-8 Genome sequencing and assembly.</title>
        <authorList>
            <person name="Chhetri G."/>
        </authorList>
    </citation>
    <scope>NUCLEOTIDE SEQUENCE [LARGE SCALE GENOMIC DNA]</scope>
    <source>
        <strain evidence="8 9">17mud1-8</strain>
    </source>
</reference>
<dbReference type="PANTHER" id="PTHR34368">
    <property type="entry name" value="OS01G0962200 PROTEIN"/>
    <property type="match status" value="1"/>
</dbReference>
<dbReference type="EMBL" id="SZQL01000015">
    <property type="protein sequence ID" value="TKK66328.1"/>
    <property type="molecule type" value="Genomic_DNA"/>
</dbReference>
<evidence type="ECO:0000256" key="1">
    <source>
        <dbReference type="ARBA" id="ARBA00004141"/>
    </source>
</evidence>
<proteinExistence type="predicted"/>
<feature type="transmembrane region" description="Helical" evidence="7">
    <location>
        <begin position="133"/>
        <end position="152"/>
    </location>
</feature>
<feature type="transmembrane region" description="Helical" evidence="7">
    <location>
        <begin position="47"/>
        <end position="66"/>
    </location>
</feature>
<evidence type="ECO:0000256" key="5">
    <source>
        <dbReference type="ARBA" id="ARBA00023136"/>
    </source>
</evidence>
<feature type="transmembrane region" description="Helical" evidence="7">
    <location>
        <begin position="7"/>
        <end position="27"/>
    </location>
</feature>